<gene>
    <name evidence="2" type="ORF">B4167_2672</name>
</gene>
<evidence type="ECO:0000256" key="1">
    <source>
        <dbReference type="SAM" id="Phobius"/>
    </source>
</evidence>
<dbReference type="AlphaFoldDB" id="A0A0D0GF24"/>
<sequence>METWFSLLSKCQKLMMILYLYFFADHLVKAFVLLWYLKYFIDFGLLLVA</sequence>
<keyword evidence="1" id="KW-1133">Transmembrane helix</keyword>
<dbReference type="Proteomes" id="UP000032076">
    <property type="component" value="Unassembled WGS sequence"/>
</dbReference>
<accession>A0A0D0GF24</accession>
<keyword evidence="1" id="KW-0812">Transmembrane</keyword>
<protein>
    <submittedName>
        <fullName evidence="2">Uncharacterized protein</fullName>
    </submittedName>
</protein>
<feature type="transmembrane region" description="Helical" evidence="1">
    <location>
        <begin position="16"/>
        <end position="37"/>
    </location>
</feature>
<evidence type="ECO:0000313" key="2">
    <source>
        <dbReference type="EMBL" id="KIO72896.1"/>
    </source>
</evidence>
<name>A0A0D0GF24_9BACI</name>
<comment type="caution">
    <text evidence="2">The sequence shown here is derived from an EMBL/GenBank/DDBJ whole genome shotgun (WGS) entry which is preliminary data.</text>
</comment>
<proteinExistence type="predicted"/>
<organism evidence="2 3">
    <name type="scientific">Caldibacillus thermoamylovorans</name>
    <dbReference type="NCBI Taxonomy" id="35841"/>
    <lineage>
        <taxon>Bacteria</taxon>
        <taxon>Bacillati</taxon>
        <taxon>Bacillota</taxon>
        <taxon>Bacilli</taxon>
        <taxon>Bacillales</taxon>
        <taxon>Bacillaceae</taxon>
        <taxon>Caldibacillus</taxon>
    </lineage>
</organism>
<reference evidence="2 3" key="1">
    <citation type="submission" date="2015-01" db="EMBL/GenBank/DDBJ databases">
        <title>Draft Genome Sequences of Four Bacillus thermoamylovorans Strains, Isolated From Food Products.</title>
        <authorList>
            <person name="Krawcyk A.O."/>
            <person name="Berendsen E.M."/>
            <person name="Eijlander R.T."/>
            <person name="de Jong A."/>
            <person name="Wells-Bennik M."/>
            <person name="Kuipers O.P."/>
        </authorList>
    </citation>
    <scope>NUCLEOTIDE SEQUENCE [LARGE SCALE GENOMIC DNA]</scope>
    <source>
        <strain evidence="2 3">B4167</strain>
    </source>
</reference>
<evidence type="ECO:0000313" key="3">
    <source>
        <dbReference type="Proteomes" id="UP000032076"/>
    </source>
</evidence>
<dbReference type="EMBL" id="JXLU01000080">
    <property type="protein sequence ID" value="KIO72896.1"/>
    <property type="molecule type" value="Genomic_DNA"/>
</dbReference>
<keyword evidence="1" id="KW-0472">Membrane</keyword>